<dbReference type="GO" id="GO:0046983">
    <property type="term" value="F:protein dimerization activity"/>
    <property type="evidence" value="ECO:0007669"/>
    <property type="project" value="InterPro"/>
</dbReference>
<dbReference type="SMART" id="SM00353">
    <property type="entry name" value="HLH"/>
    <property type="match status" value="1"/>
</dbReference>
<evidence type="ECO:0000256" key="1">
    <source>
        <dbReference type="SAM" id="MobiDB-lite"/>
    </source>
</evidence>
<dbReference type="PANTHER" id="PTHR23042">
    <property type="entry name" value="CIRCADIAN PROTEIN CLOCK/ARNT/BMAL/PAS"/>
    <property type="match status" value="1"/>
</dbReference>
<dbReference type="InterPro" id="IPR000014">
    <property type="entry name" value="PAS"/>
</dbReference>
<proteinExistence type="predicted"/>
<evidence type="ECO:0000259" key="2">
    <source>
        <dbReference type="PROSITE" id="PS50112"/>
    </source>
</evidence>
<dbReference type="InterPro" id="IPR050933">
    <property type="entry name" value="Circadian_TF"/>
</dbReference>
<feature type="domain" description="BHLH" evidence="3">
    <location>
        <begin position="59"/>
        <end position="114"/>
    </location>
</feature>
<dbReference type="Pfam" id="PF00010">
    <property type="entry name" value="HLH"/>
    <property type="match status" value="1"/>
</dbReference>
<dbReference type="Gene3D" id="3.30.450.20">
    <property type="entry name" value="PAS domain"/>
    <property type="match status" value="2"/>
</dbReference>
<dbReference type="AlphaFoldDB" id="A0AAV7KI45"/>
<dbReference type="PROSITE" id="PS50888">
    <property type="entry name" value="BHLH"/>
    <property type="match status" value="1"/>
</dbReference>
<keyword evidence="5" id="KW-1185">Reference proteome</keyword>
<dbReference type="InterPro" id="IPR036638">
    <property type="entry name" value="HLH_DNA-bd_sf"/>
</dbReference>
<dbReference type="SUPFAM" id="SSF47459">
    <property type="entry name" value="HLH, helix-loop-helix DNA-binding domain"/>
    <property type="match status" value="1"/>
</dbReference>
<gene>
    <name evidence="4" type="ORF">LOD99_13764</name>
</gene>
<dbReference type="SMART" id="SM00091">
    <property type="entry name" value="PAS"/>
    <property type="match status" value="2"/>
</dbReference>
<feature type="compositionally biased region" description="Basic and acidic residues" evidence="1">
    <location>
        <begin position="57"/>
        <end position="70"/>
    </location>
</feature>
<protein>
    <submittedName>
        <fullName evidence="4">BHLH-PAS domain containing transcription factor, ARNT/BMAL superfamily</fullName>
    </submittedName>
</protein>
<dbReference type="InterPro" id="IPR013655">
    <property type="entry name" value="PAS_fold_3"/>
</dbReference>
<evidence type="ECO:0000259" key="3">
    <source>
        <dbReference type="PROSITE" id="PS50888"/>
    </source>
</evidence>
<dbReference type="Pfam" id="PF08447">
    <property type="entry name" value="PAS_3"/>
    <property type="match status" value="1"/>
</dbReference>
<dbReference type="SUPFAM" id="SSF55785">
    <property type="entry name" value="PYP-like sensor domain (PAS domain)"/>
    <property type="match status" value="1"/>
</dbReference>
<dbReference type="Proteomes" id="UP001165289">
    <property type="component" value="Unassembled WGS sequence"/>
</dbReference>
<sequence length="515" mass="58287">MSDQTPELACSTLPDPKNCDQSKGKRKRFDVQTGKKINKIDSKQALGVPTNLTDESDPQHKGHHNAVEKKRRDKMNTYIQDIRHLIIKSSDFQVSCKSDKLSVLKAAYQCLCKMRGIPNVSASIDCPSFLFEDEIKQIISKMKCGFIMVTDATEGTIVWDYNLDINLGYKKGELFGSSIFSLIKQTDVTTYKLNSIPNTTGLIRIANKRSFICNFISKAVPITQELSSSLETYQYLPILLSGEVKEIQTSLLLGDRAATSDLGECIKCFIAIGQGLTTEVLDVTQDMRESVKVLSREGPDGKIENIHDSIFYILGYTPSELVGHTFLEFVHPHDGKRLYNSLFEASNIRKYTELIFIRLKHKSGIYKTVSVKRLAVRHPTQGTITSFISCMDETFILEENWDNMFPVEVPIVEKLNDPFAMLCQETFIPRIFPLEMGVEQSQVPSYPNILNPKDFDGELSTLFDTPIFLKEAVEKYEYAQNFVNQPFEGQINNNIPTGFNSLMTNFVDIFTSQPF</sequence>
<accession>A0AAV7KI45</accession>
<dbReference type="EMBL" id="JAKMXF010000022">
    <property type="protein sequence ID" value="KAI6661042.1"/>
    <property type="molecule type" value="Genomic_DNA"/>
</dbReference>
<feature type="domain" description="PAS" evidence="2">
    <location>
        <begin position="300"/>
        <end position="349"/>
    </location>
</feature>
<dbReference type="CDD" id="cd00130">
    <property type="entry name" value="PAS"/>
    <property type="match status" value="1"/>
</dbReference>
<organism evidence="4 5">
    <name type="scientific">Oopsacas minuta</name>
    <dbReference type="NCBI Taxonomy" id="111878"/>
    <lineage>
        <taxon>Eukaryota</taxon>
        <taxon>Metazoa</taxon>
        <taxon>Porifera</taxon>
        <taxon>Hexactinellida</taxon>
        <taxon>Hexasterophora</taxon>
        <taxon>Lyssacinosida</taxon>
        <taxon>Leucopsacidae</taxon>
        <taxon>Oopsacas</taxon>
    </lineage>
</organism>
<evidence type="ECO:0000313" key="4">
    <source>
        <dbReference type="EMBL" id="KAI6661042.1"/>
    </source>
</evidence>
<reference evidence="4 5" key="1">
    <citation type="journal article" date="2023" name="BMC Biol.">
        <title>The compact genome of the sponge Oopsacas minuta (Hexactinellida) is lacking key metazoan core genes.</title>
        <authorList>
            <person name="Santini S."/>
            <person name="Schenkelaars Q."/>
            <person name="Jourda C."/>
            <person name="Duchesne M."/>
            <person name="Belahbib H."/>
            <person name="Rocher C."/>
            <person name="Selva M."/>
            <person name="Riesgo A."/>
            <person name="Vervoort M."/>
            <person name="Leys S.P."/>
            <person name="Kodjabachian L."/>
            <person name="Le Bivic A."/>
            <person name="Borchiellini C."/>
            <person name="Claverie J.M."/>
            <person name="Renard E."/>
        </authorList>
    </citation>
    <scope>NUCLEOTIDE SEQUENCE [LARGE SCALE GENOMIC DNA]</scope>
    <source>
        <strain evidence="4">SPO-2</strain>
    </source>
</reference>
<comment type="caution">
    <text evidence="4">The sequence shown here is derived from an EMBL/GenBank/DDBJ whole genome shotgun (WGS) entry which is preliminary data.</text>
</comment>
<dbReference type="PROSITE" id="PS50112">
    <property type="entry name" value="PAS"/>
    <property type="match status" value="1"/>
</dbReference>
<dbReference type="InterPro" id="IPR011598">
    <property type="entry name" value="bHLH_dom"/>
</dbReference>
<dbReference type="InterPro" id="IPR035965">
    <property type="entry name" value="PAS-like_dom_sf"/>
</dbReference>
<name>A0AAV7KI45_9METZ</name>
<evidence type="ECO:0000313" key="5">
    <source>
        <dbReference type="Proteomes" id="UP001165289"/>
    </source>
</evidence>
<dbReference type="Gene3D" id="4.10.280.10">
    <property type="entry name" value="Helix-loop-helix DNA-binding domain"/>
    <property type="match status" value="1"/>
</dbReference>
<feature type="region of interest" description="Disordered" evidence="1">
    <location>
        <begin position="1"/>
        <end position="72"/>
    </location>
</feature>